<dbReference type="SMART" id="SM00388">
    <property type="entry name" value="HisKA"/>
    <property type="match status" value="1"/>
</dbReference>
<dbReference type="EC" id="2.7.13.3" evidence="3"/>
<accession>A0A2T7G2X6</accession>
<sequence length="927" mass="98905">MRQTRFDMRLIQILSAMASLAVMVGVVAIAVNRYLAQSQTDLINTNLPAMELASRIGAAAEGVGNLVAAFEQADTPDEVNRIAAALEEAVDRIGSGALKLESMTAQSPTALSGTRADEIVDQMRRNGLDRLQIAGTIKASGQDLARQGAAINALIEAQTDLARLRITAGIVGLYQGGADDPRPALDALADESFFAFERVTEMARIVDAVRLQLQQVERISEPKALTAMHSDISVQLDQAERRAQFLPSSSAQEDAIALLQDYRRAVATGGIIDQQAARLALQSVISSDSSRLREAIREISERARLGRDRVQAQGLAQIATAQSRARTLAFTLLAVVVSATIAAFILWLYARRQLVTRLANVSGRIVAVAGGDYGDPMPITGQDEIGRMEKALNILRRRAYEAARLRTHLEEAVIARTGDVVSEMKLSNIARAEAEAANRSKTEFLARMSHEIRTPLNGIIGMLGLLKDDIEAADAQSRVRTAHRSACELLELTNDILSYAGNQDGADRLNPVHFMLRDFVGQLGHHLQSLAGPKQLESVIDLSETAPPVLFGDITKIRQVMINLLSNAVKYTERGSVTLLVDHATSPDTGQPVLSLTVADTGVGMSSEAMTTAFDEYSRADQARRDGVEGLGLGLAISRSLTATLGGALSVESEEGVGSRFTLTVPLMMGDADLIPDDAAHWQDVEAGRAVLVIDDHKVNRIVARGYLERMGCNVTEAATGAAGLAALDAAHFDLVLIDLDLPDISGKEVAARIGSRTDTPLRVALTAHLIEDTAENRATLNVARILSKPISPRALAEVLSLCAPADLPQGANQVIDSLRGDIADLGAETTALIVRDFLDGLQGEIDTLRAGAEEARRKAAHRMRGAASNFRLDALVAALAEVEASAEIGGDPSLARALKAAEDATKTLKAAAKAAGLQIDEGSTKR</sequence>
<keyword evidence="4" id="KW-1003">Cell membrane</keyword>
<comment type="subcellular location">
    <subcellularLocation>
        <location evidence="2">Cell membrane</location>
        <topology evidence="2">Multi-pass membrane protein</topology>
    </subcellularLocation>
</comment>
<dbReference type="GO" id="GO:0000155">
    <property type="term" value="F:phosphorelay sensor kinase activity"/>
    <property type="evidence" value="ECO:0007669"/>
    <property type="project" value="InterPro"/>
</dbReference>
<keyword evidence="5 14" id="KW-0597">Phosphoprotein</keyword>
<feature type="domain" description="Response regulatory" evidence="17">
    <location>
        <begin position="690"/>
        <end position="804"/>
    </location>
</feature>
<evidence type="ECO:0000256" key="1">
    <source>
        <dbReference type="ARBA" id="ARBA00000085"/>
    </source>
</evidence>
<dbReference type="Gene3D" id="6.10.340.10">
    <property type="match status" value="1"/>
</dbReference>
<dbReference type="Gene3D" id="1.10.287.130">
    <property type="match status" value="1"/>
</dbReference>
<dbReference type="SUPFAM" id="SSF47226">
    <property type="entry name" value="Histidine-containing phosphotransfer domain, HPT domain"/>
    <property type="match status" value="1"/>
</dbReference>
<dbReference type="InterPro" id="IPR003660">
    <property type="entry name" value="HAMP_dom"/>
</dbReference>
<evidence type="ECO:0000256" key="13">
    <source>
        <dbReference type="ARBA" id="ARBA00023136"/>
    </source>
</evidence>
<dbReference type="AlphaFoldDB" id="A0A2T7G2X6"/>
<keyword evidence="6" id="KW-0808">Transferase</keyword>
<comment type="catalytic activity">
    <reaction evidence="1">
        <text>ATP + protein L-histidine = ADP + protein N-phospho-L-histidine.</text>
        <dbReference type="EC" id="2.7.13.3"/>
    </reaction>
</comment>
<evidence type="ECO:0000256" key="6">
    <source>
        <dbReference type="ARBA" id="ARBA00022679"/>
    </source>
</evidence>
<evidence type="ECO:0000256" key="3">
    <source>
        <dbReference type="ARBA" id="ARBA00012438"/>
    </source>
</evidence>
<dbReference type="EMBL" id="QCYH01000017">
    <property type="protein sequence ID" value="PVA08777.1"/>
    <property type="molecule type" value="Genomic_DNA"/>
</dbReference>
<dbReference type="InterPro" id="IPR036641">
    <property type="entry name" value="HPT_dom_sf"/>
</dbReference>
<keyword evidence="12" id="KW-0902">Two-component regulatory system</keyword>
<dbReference type="CDD" id="cd16922">
    <property type="entry name" value="HATPase_EvgS-ArcB-TorS-like"/>
    <property type="match status" value="1"/>
</dbReference>
<dbReference type="InterPro" id="IPR036890">
    <property type="entry name" value="HATPase_C_sf"/>
</dbReference>
<keyword evidence="11 15" id="KW-1133">Transmembrane helix</keyword>
<dbReference type="PRINTS" id="PR00344">
    <property type="entry name" value="BCTRLSENSOR"/>
</dbReference>
<dbReference type="InterPro" id="IPR003661">
    <property type="entry name" value="HisK_dim/P_dom"/>
</dbReference>
<keyword evidence="20" id="KW-1185">Reference proteome</keyword>
<reference evidence="19 20" key="1">
    <citation type="submission" date="2018-04" db="EMBL/GenBank/DDBJ databases">
        <title>Pelagivirga bohaiensis gen. nov., sp. nov., a bacterium isolated from the Bohai Sea.</title>
        <authorList>
            <person name="Ji X."/>
        </authorList>
    </citation>
    <scope>NUCLEOTIDE SEQUENCE [LARGE SCALE GENOMIC DNA]</scope>
    <source>
        <strain evidence="19 20">BH-SD19</strain>
    </source>
</reference>
<dbReference type="OrthoDB" id="9801651at2"/>
<evidence type="ECO:0000256" key="2">
    <source>
        <dbReference type="ARBA" id="ARBA00004651"/>
    </source>
</evidence>
<keyword evidence="7 15" id="KW-0812">Transmembrane</keyword>
<dbReference type="InterPro" id="IPR036097">
    <property type="entry name" value="HisK_dim/P_sf"/>
</dbReference>
<dbReference type="PROSITE" id="PS50110">
    <property type="entry name" value="RESPONSE_REGULATORY"/>
    <property type="match status" value="1"/>
</dbReference>
<dbReference type="SMART" id="SM00304">
    <property type="entry name" value="HAMP"/>
    <property type="match status" value="1"/>
</dbReference>
<gene>
    <name evidence="19" type="ORF">DC366_17260</name>
</gene>
<keyword evidence="9 19" id="KW-0418">Kinase</keyword>
<dbReference type="GO" id="GO:0005886">
    <property type="term" value="C:plasma membrane"/>
    <property type="evidence" value="ECO:0007669"/>
    <property type="project" value="UniProtKB-SubCell"/>
</dbReference>
<keyword evidence="13 15" id="KW-0472">Membrane</keyword>
<dbReference type="CDD" id="cd06225">
    <property type="entry name" value="HAMP"/>
    <property type="match status" value="1"/>
</dbReference>
<evidence type="ECO:0000256" key="10">
    <source>
        <dbReference type="ARBA" id="ARBA00022840"/>
    </source>
</evidence>
<proteinExistence type="predicted"/>
<feature type="domain" description="Histidine kinase" evidence="16">
    <location>
        <begin position="447"/>
        <end position="669"/>
    </location>
</feature>
<feature type="modified residue" description="4-aspartylphosphate" evidence="14">
    <location>
        <position position="739"/>
    </location>
</feature>
<dbReference type="InterPro" id="IPR004358">
    <property type="entry name" value="Sig_transdc_His_kin-like_C"/>
</dbReference>
<dbReference type="Proteomes" id="UP000244446">
    <property type="component" value="Unassembled WGS sequence"/>
</dbReference>
<feature type="transmembrane region" description="Helical" evidence="15">
    <location>
        <begin position="328"/>
        <end position="350"/>
    </location>
</feature>
<dbReference type="SMART" id="SM00448">
    <property type="entry name" value="REC"/>
    <property type="match status" value="1"/>
</dbReference>
<dbReference type="SUPFAM" id="SSF52172">
    <property type="entry name" value="CheY-like"/>
    <property type="match status" value="1"/>
</dbReference>
<name>A0A2T7G2X6_9RHOB</name>
<evidence type="ECO:0000256" key="12">
    <source>
        <dbReference type="ARBA" id="ARBA00023012"/>
    </source>
</evidence>
<dbReference type="CDD" id="cd00082">
    <property type="entry name" value="HisKA"/>
    <property type="match status" value="1"/>
</dbReference>
<evidence type="ECO:0000256" key="5">
    <source>
        <dbReference type="ARBA" id="ARBA00022553"/>
    </source>
</evidence>
<evidence type="ECO:0000259" key="17">
    <source>
        <dbReference type="PROSITE" id="PS50110"/>
    </source>
</evidence>
<dbReference type="Gene3D" id="1.20.58.920">
    <property type="match status" value="1"/>
</dbReference>
<dbReference type="Pfam" id="PF00512">
    <property type="entry name" value="HisKA"/>
    <property type="match status" value="1"/>
</dbReference>
<evidence type="ECO:0000313" key="19">
    <source>
        <dbReference type="EMBL" id="PVA08777.1"/>
    </source>
</evidence>
<dbReference type="InterPro" id="IPR005467">
    <property type="entry name" value="His_kinase_dom"/>
</dbReference>
<evidence type="ECO:0000256" key="14">
    <source>
        <dbReference type="PROSITE-ProRule" id="PRU00169"/>
    </source>
</evidence>
<evidence type="ECO:0000256" key="7">
    <source>
        <dbReference type="ARBA" id="ARBA00022692"/>
    </source>
</evidence>
<dbReference type="SMART" id="SM00387">
    <property type="entry name" value="HATPase_c"/>
    <property type="match status" value="1"/>
</dbReference>
<dbReference type="InterPro" id="IPR038188">
    <property type="entry name" value="TorS_sensor_sf"/>
</dbReference>
<dbReference type="PROSITE" id="PS50885">
    <property type="entry name" value="HAMP"/>
    <property type="match status" value="1"/>
</dbReference>
<keyword evidence="10" id="KW-0067">ATP-binding</keyword>
<dbReference type="PROSITE" id="PS50109">
    <property type="entry name" value="HIS_KIN"/>
    <property type="match status" value="1"/>
</dbReference>
<evidence type="ECO:0000313" key="20">
    <source>
        <dbReference type="Proteomes" id="UP000244446"/>
    </source>
</evidence>
<dbReference type="Pfam" id="PF02518">
    <property type="entry name" value="HATPase_c"/>
    <property type="match status" value="1"/>
</dbReference>
<evidence type="ECO:0000256" key="8">
    <source>
        <dbReference type="ARBA" id="ARBA00022741"/>
    </source>
</evidence>
<evidence type="ECO:0000259" key="16">
    <source>
        <dbReference type="PROSITE" id="PS50109"/>
    </source>
</evidence>
<comment type="caution">
    <text evidence="19">The sequence shown here is derived from an EMBL/GenBank/DDBJ whole genome shotgun (WGS) entry which is preliminary data.</text>
</comment>
<dbReference type="Gene3D" id="3.30.565.10">
    <property type="entry name" value="Histidine kinase-like ATPase, C-terminal domain"/>
    <property type="match status" value="1"/>
</dbReference>
<dbReference type="InterPro" id="IPR011006">
    <property type="entry name" value="CheY-like_superfamily"/>
</dbReference>
<dbReference type="InterPro" id="IPR001789">
    <property type="entry name" value="Sig_transdc_resp-reg_receiver"/>
</dbReference>
<organism evidence="19 20">
    <name type="scientific">Pelagivirga sediminicola</name>
    <dbReference type="NCBI Taxonomy" id="2170575"/>
    <lineage>
        <taxon>Bacteria</taxon>
        <taxon>Pseudomonadati</taxon>
        <taxon>Pseudomonadota</taxon>
        <taxon>Alphaproteobacteria</taxon>
        <taxon>Rhodobacterales</taxon>
        <taxon>Paracoccaceae</taxon>
        <taxon>Pelagivirga</taxon>
    </lineage>
</organism>
<evidence type="ECO:0000256" key="11">
    <source>
        <dbReference type="ARBA" id="ARBA00022989"/>
    </source>
</evidence>
<dbReference type="GO" id="GO:0005524">
    <property type="term" value="F:ATP binding"/>
    <property type="evidence" value="ECO:0007669"/>
    <property type="project" value="UniProtKB-KW"/>
</dbReference>
<dbReference type="PANTHER" id="PTHR45339">
    <property type="entry name" value="HYBRID SIGNAL TRANSDUCTION HISTIDINE KINASE J"/>
    <property type="match status" value="1"/>
</dbReference>
<dbReference type="SUPFAM" id="SSF55874">
    <property type="entry name" value="ATPase domain of HSP90 chaperone/DNA topoisomerase II/histidine kinase"/>
    <property type="match status" value="1"/>
</dbReference>
<evidence type="ECO:0000256" key="15">
    <source>
        <dbReference type="SAM" id="Phobius"/>
    </source>
</evidence>
<keyword evidence="8" id="KW-0547">Nucleotide-binding</keyword>
<dbReference type="InterPro" id="IPR003594">
    <property type="entry name" value="HATPase_dom"/>
</dbReference>
<protein>
    <recommendedName>
        <fullName evidence="3">histidine kinase</fullName>
        <ecNumber evidence="3">2.7.13.3</ecNumber>
    </recommendedName>
</protein>
<dbReference type="Gene3D" id="3.40.50.2300">
    <property type="match status" value="1"/>
</dbReference>
<evidence type="ECO:0000256" key="4">
    <source>
        <dbReference type="ARBA" id="ARBA00022475"/>
    </source>
</evidence>
<dbReference type="PANTHER" id="PTHR45339:SF1">
    <property type="entry name" value="HYBRID SIGNAL TRANSDUCTION HISTIDINE KINASE J"/>
    <property type="match status" value="1"/>
</dbReference>
<evidence type="ECO:0000259" key="18">
    <source>
        <dbReference type="PROSITE" id="PS50885"/>
    </source>
</evidence>
<dbReference type="CDD" id="cd17546">
    <property type="entry name" value="REC_hyHK_CKI1_RcsC-like"/>
    <property type="match status" value="1"/>
</dbReference>
<dbReference type="Pfam" id="PF00072">
    <property type="entry name" value="Response_reg"/>
    <property type="match status" value="1"/>
</dbReference>
<dbReference type="SUPFAM" id="SSF47384">
    <property type="entry name" value="Homodimeric domain of signal transducing histidine kinase"/>
    <property type="match status" value="1"/>
</dbReference>
<feature type="domain" description="HAMP" evidence="18">
    <location>
        <begin position="352"/>
        <end position="404"/>
    </location>
</feature>
<evidence type="ECO:0000256" key="9">
    <source>
        <dbReference type="ARBA" id="ARBA00022777"/>
    </source>
</evidence>
<dbReference type="Pfam" id="PF00672">
    <property type="entry name" value="HAMP"/>
    <property type="match status" value="1"/>
</dbReference>